<name>A0A4V3SB03_9HYME</name>
<organism evidence="1 2">
    <name type="scientific">Temnothorax longispinosus</name>
    <dbReference type="NCBI Taxonomy" id="300112"/>
    <lineage>
        <taxon>Eukaryota</taxon>
        <taxon>Metazoa</taxon>
        <taxon>Ecdysozoa</taxon>
        <taxon>Arthropoda</taxon>
        <taxon>Hexapoda</taxon>
        <taxon>Insecta</taxon>
        <taxon>Pterygota</taxon>
        <taxon>Neoptera</taxon>
        <taxon>Endopterygota</taxon>
        <taxon>Hymenoptera</taxon>
        <taxon>Apocrita</taxon>
        <taxon>Aculeata</taxon>
        <taxon>Formicoidea</taxon>
        <taxon>Formicidae</taxon>
        <taxon>Myrmicinae</taxon>
        <taxon>Temnothorax</taxon>
    </lineage>
</organism>
<gene>
    <name evidence="1" type="ORF">DBV15_00704</name>
</gene>
<evidence type="ECO:0000313" key="2">
    <source>
        <dbReference type="Proteomes" id="UP000310200"/>
    </source>
</evidence>
<dbReference type="EMBL" id="QBLH01001803">
    <property type="protein sequence ID" value="TGZ51034.1"/>
    <property type="molecule type" value="Genomic_DNA"/>
</dbReference>
<accession>A0A4V3SB03</accession>
<sequence length="146" mass="16516">MNRAMCPTNSQSPYDEVSHVIDSNILTIKLPKDRHRVQAVDEQTAEPIIDVNCLDKNGKKCKRGCPKINVIHNQALTPKKPAEEMLLLKTTRQITLTDDMKHSLEVEFKSPRNYIPLPEPGPPPPIIIPKEPVIVKKLEGKVKKKK</sequence>
<protein>
    <submittedName>
        <fullName evidence="1">Uncharacterized protein</fullName>
    </submittedName>
</protein>
<reference evidence="1 2" key="1">
    <citation type="journal article" date="2019" name="Philos. Trans. R. Soc. Lond., B, Biol. Sci.">
        <title>Ant behaviour and brain gene expression of defending hosts depend on the ecological success of the intruding social parasite.</title>
        <authorList>
            <person name="Kaur R."/>
            <person name="Stoldt M."/>
            <person name="Jongepier E."/>
            <person name="Feldmeyer B."/>
            <person name="Menzel F."/>
            <person name="Bornberg-Bauer E."/>
            <person name="Foitzik S."/>
        </authorList>
    </citation>
    <scope>NUCLEOTIDE SEQUENCE [LARGE SCALE GENOMIC DNA]</scope>
    <source>
        <tissue evidence="1">Whole body</tissue>
    </source>
</reference>
<evidence type="ECO:0000313" key="1">
    <source>
        <dbReference type="EMBL" id="TGZ51034.1"/>
    </source>
</evidence>
<comment type="caution">
    <text evidence="1">The sequence shown here is derived from an EMBL/GenBank/DDBJ whole genome shotgun (WGS) entry which is preliminary data.</text>
</comment>
<proteinExistence type="predicted"/>
<keyword evidence="2" id="KW-1185">Reference proteome</keyword>
<dbReference type="Proteomes" id="UP000310200">
    <property type="component" value="Unassembled WGS sequence"/>
</dbReference>
<dbReference type="AlphaFoldDB" id="A0A4V3SB03"/>